<dbReference type="InParanoid" id="A0A1W4WE88"/>
<organism evidence="15 16">
    <name type="scientific">Agrilus planipennis</name>
    <name type="common">Emerald ash borer</name>
    <name type="synonym">Agrilus marcopoli</name>
    <dbReference type="NCBI Taxonomy" id="224129"/>
    <lineage>
        <taxon>Eukaryota</taxon>
        <taxon>Metazoa</taxon>
        <taxon>Ecdysozoa</taxon>
        <taxon>Arthropoda</taxon>
        <taxon>Hexapoda</taxon>
        <taxon>Insecta</taxon>
        <taxon>Pterygota</taxon>
        <taxon>Neoptera</taxon>
        <taxon>Endopterygota</taxon>
        <taxon>Coleoptera</taxon>
        <taxon>Polyphaga</taxon>
        <taxon>Elateriformia</taxon>
        <taxon>Buprestoidea</taxon>
        <taxon>Buprestidae</taxon>
        <taxon>Agrilinae</taxon>
        <taxon>Agrilus</taxon>
    </lineage>
</organism>
<feature type="disulfide bond" evidence="9">
    <location>
        <begin position="415"/>
        <end position="424"/>
    </location>
</feature>
<feature type="signal peptide" evidence="11">
    <location>
        <begin position="1"/>
        <end position="22"/>
    </location>
</feature>
<evidence type="ECO:0000256" key="3">
    <source>
        <dbReference type="ARBA" id="ARBA00022729"/>
    </source>
</evidence>
<dbReference type="FunFam" id="2.60.120.260:FF:000018">
    <property type="entry name" value="Laminin subunit gamma 1"/>
    <property type="match status" value="1"/>
</dbReference>
<feature type="domain" description="Laminin EGF-like" evidence="12">
    <location>
        <begin position="725"/>
        <end position="773"/>
    </location>
</feature>
<dbReference type="FunFam" id="2.10.25.10:FF:000728">
    <property type="entry name" value="Laminin subunit gamma 1"/>
    <property type="match status" value="1"/>
</dbReference>
<comment type="subunit">
    <text evidence="8">Laminin is a complex glycoprotein, consisting of three different polypeptide chains (alpha, beta, gamma), which are bound to each other by disulfide bonds into a cross-shaped molecule comprising one long and three short arms with globules at each end.</text>
</comment>
<dbReference type="GO" id="GO:0005576">
    <property type="term" value="C:extracellular region"/>
    <property type="evidence" value="ECO:0007669"/>
    <property type="project" value="UniProtKB-SubCell"/>
</dbReference>
<dbReference type="KEGG" id="apln:108732450"/>
<keyword evidence="10" id="KW-0175">Coiled coil</keyword>
<feature type="domain" description="Laminin EGF-like" evidence="12">
    <location>
        <begin position="395"/>
        <end position="441"/>
    </location>
</feature>
<feature type="domain" description="Laminin EGF-like" evidence="12">
    <location>
        <begin position="985"/>
        <end position="1030"/>
    </location>
</feature>
<keyword evidence="7 9" id="KW-0424">Laminin EGF-like domain</keyword>
<keyword evidence="5 9" id="KW-1015">Disulfide bond</keyword>
<feature type="coiled-coil region" evidence="10">
    <location>
        <begin position="1518"/>
        <end position="1603"/>
    </location>
</feature>
<comment type="caution">
    <text evidence="9">Lacks conserved residue(s) required for the propagation of feature annotation.</text>
</comment>
<feature type="coiled-coil region" evidence="10">
    <location>
        <begin position="1290"/>
        <end position="1324"/>
    </location>
</feature>
<sequence length="1619" mass="180461">MFVRVSVTICLLSQYILNVVLSDEIDQTPVIGKRGIKCYDAFNRPQWCIPEFENAAYKLLMEATNTCGDQGPIEYCIQTGISGTRRSCDVCYPGQHSSAYLTDFHSQDNQTWWQSETMLQGIQFPSQVNLTLHLGKAFDITYIRLVFYSPRPESFALYKRTCEECPWIPYQFYSASCRDTYDLPDSTTTRRGEETRALCTSEYSDISPLTGGNVAFSTLEGRPSAYSFDTSPELHEWVTATDLLISLDRLNTFGDEVFGDQQVLRSYFYAIADVAVGARCKCNGHASQCVTASGVDGSTRRVCRCEHNTAGPDCNECLPFYNDVPWRRASAKNAHECKACNCNGFSTRCFFDKELYESTGHGGHCLDCAANRDGPHCERCRENYFTREDGYCIACDCDPIGSRNLQCNSQGRCQCKPGVTGDKCNRCDVNYFEFGTHGCKHCGCSEEGSLSNTPDCDPISGACRCKENVEGKRCRECKPGYFNLDLENEFGCTPCFCYGHSSECAPAPGYSRYQIESIFSKSTEKWRAEDEKGRPIEIHYDGLTQRIGVSAPPDDAVYFLAPERFLGNQKASYNQLLQFTLSIGENRPVPTATDIILEGAGSYVTNTIFAQRNPIPAVQKQHYKFRLHEHPNYGWQPRLSARNFMSVLSNLTAIRIKGTYTSGGVGFLDDVKLETASRGVAGRPALWVEMCQCPDGYVGQFCESCAPGYRHSPSHGGPFSPCIPCDCNKHADICDSETGLCICQHNTAGDNCDRCARGYYGNALTGTPYDCQPCGCPEGGACIQLTEDIIMCIECPTGYTGHRCDSCSDGYFGDPTGRYGPAQPCQPCECNLNIDTNAVGNCNTTTGECLKCIHNTGGTHCDQCLPGYHGDALALPKGDCEPCQCYSAGTEERPDGISECDQISGECRCKSHVKGRNCDQCEDGYYNIVSGEGCQQCNCNPIGSLNHTCDLYTGQCHCREGITGLRCDRCEDYKYGFSSEGCKACECDLIGSRGPQCDMFGQCPCLDNVEGRKCDRCKENKYDRKRGCVDCPDCYNLVQNASRNHLAKLARLAEILDEIERNPTVINDDLFEKQLRAIQDEIEDLLDQARTGTGGDEENLTEKLNNIEERQKAISRTLSEIKENTQLALDMGEIAKSNVSYTEDSISLAKKDLEEASDILQTQGKNALENAQKRAREFGQQSDKMTSIAQEARKTADDLDEYAEVIVKTAADAKNKSIEAYDLAKNATDLQRNINQDVKRLRNDVDETEARLNRIKNWTEDTQNKAIEAKKDALSLLNVVYNYVIPAIDIPALKSQAEDVKKEAERLSNETEKLQQQNDDLLNDINEQVIFAEDLLQKGIEQQDTTNDLLSEIDLAKAQAESAVTLGDETLKEATATYETLSHFDKQVKESKAAAKQAIQQIPEIQQLIDEASDKANEAENSLKDAKFNADNALRTVTQADSLAKAASEKAQQIKAEAEQLYQNATGFKQEANLMADRVDNTDMEYQELYKQTRSNESLIGEAKDKVGRAGKDSQEAAKKVNDILKDVEDIMRELENLPQLDDSDLQRLEEELIKAEQRVQEANLDKILEDLRVEHKKQNALVDAYKDEIERLRKEVENVREISEALPDKCFKRVELEP</sequence>
<evidence type="ECO:0000256" key="5">
    <source>
        <dbReference type="ARBA" id="ARBA00023157"/>
    </source>
</evidence>
<feature type="disulfide bond" evidence="9">
    <location>
        <begin position="958"/>
        <end position="967"/>
    </location>
</feature>
<name>A0A1W4WE88_AGRPL</name>
<feature type="coiled-coil region" evidence="10">
    <location>
        <begin position="1224"/>
        <end position="1258"/>
    </location>
</feature>
<dbReference type="PANTHER" id="PTHR10574">
    <property type="entry name" value="NETRIN/LAMININ-RELATED"/>
    <property type="match status" value="1"/>
</dbReference>
<dbReference type="PANTHER" id="PTHR10574:SF435">
    <property type="entry name" value="LAMININ SUBUNIT GAMMA-1"/>
    <property type="match status" value="1"/>
</dbReference>
<protein>
    <submittedName>
        <fullName evidence="16">Laminin subunit gamma-1 isoform X1</fullName>
    </submittedName>
</protein>
<feature type="coiled-coil region" evidence="10">
    <location>
        <begin position="1042"/>
        <end position="1124"/>
    </location>
</feature>
<dbReference type="FunFam" id="2.10.25.10:FF:000051">
    <property type="entry name" value="Laminin subunit alpha 4"/>
    <property type="match status" value="1"/>
</dbReference>
<feature type="disulfide bond" evidence="9">
    <location>
        <begin position="465"/>
        <end position="474"/>
    </location>
</feature>
<dbReference type="InterPro" id="IPR000034">
    <property type="entry name" value="Laminin_IV"/>
</dbReference>
<feature type="domain" description="Laminin N-terminal" evidence="14">
    <location>
        <begin position="44"/>
        <end position="279"/>
    </location>
</feature>
<dbReference type="RefSeq" id="XP_018318767.1">
    <property type="nucleotide sequence ID" value="XM_018463265.2"/>
</dbReference>
<dbReference type="InterPro" id="IPR050440">
    <property type="entry name" value="Laminin/Netrin_ECM"/>
</dbReference>
<evidence type="ECO:0000256" key="7">
    <source>
        <dbReference type="ARBA" id="ARBA00023292"/>
    </source>
</evidence>
<feature type="disulfide bond" evidence="9">
    <location>
        <begin position="743"/>
        <end position="752"/>
    </location>
</feature>
<dbReference type="GeneID" id="108732450"/>
<gene>
    <name evidence="16" type="primary">LOC108732450</name>
</gene>
<accession>A0A1W4WE88</accession>
<dbReference type="SMART" id="SM00136">
    <property type="entry name" value="LamNT"/>
    <property type="match status" value="1"/>
</dbReference>
<feature type="disulfide bond" evidence="9">
    <location>
        <begin position="305"/>
        <end position="314"/>
    </location>
</feature>
<feature type="domain" description="Laminin IV type A" evidence="13">
    <location>
        <begin position="521"/>
        <end position="690"/>
    </location>
</feature>
<dbReference type="Pfam" id="PF00055">
    <property type="entry name" value="Laminin_N"/>
    <property type="match status" value="1"/>
</dbReference>
<keyword evidence="6" id="KW-0325">Glycoprotein</keyword>
<dbReference type="Proteomes" id="UP000192223">
    <property type="component" value="Unplaced"/>
</dbReference>
<feature type="disulfide bond" evidence="9">
    <location>
        <begin position="1005"/>
        <end position="1014"/>
    </location>
</feature>
<feature type="domain" description="Laminin EGF-like" evidence="12">
    <location>
        <begin position="937"/>
        <end position="984"/>
    </location>
</feature>
<dbReference type="CDD" id="cd00055">
    <property type="entry name" value="EGF_Lam"/>
    <property type="match status" value="8"/>
</dbReference>
<dbReference type="GO" id="GO:0009888">
    <property type="term" value="P:tissue development"/>
    <property type="evidence" value="ECO:0007669"/>
    <property type="project" value="TreeGrafter"/>
</dbReference>
<dbReference type="InterPro" id="IPR008211">
    <property type="entry name" value="Laminin_N"/>
</dbReference>
<dbReference type="PROSITE" id="PS51115">
    <property type="entry name" value="LAMININ_IVA"/>
    <property type="match status" value="1"/>
</dbReference>
<dbReference type="STRING" id="224129.A0A1W4WE88"/>
<evidence type="ECO:0000313" key="15">
    <source>
        <dbReference type="Proteomes" id="UP000192223"/>
    </source>
</evidence>
<feature type="domain" description="Laminin EGF-like" evidence="12">
    <location>
        <begin position="280"/>
        <end position="339"/>
    </location>
</feature>
<evidence type="ECO:0000256" key="2">
    <source>
        <dbReference type="ARBA" id="ARBA00022525"/>
    </source>
</evidence>
<dbReference type="OrthoDB" id="430826at2759"/>
<dbReference type="Gene3D" id="2.60.120.260">
    <property type="entry name" value="Galactose-binding domain-like"/>
    <property type="match status" value="1"/>
</dbReference>
<dbReference type="GO" id="GO:0005604">
    <property type="term" value="C:basement membrane"/>
    <property type="evidence" value="ECO:0007669"/>
    <property type="project" value="TreeGrafter"/>
</dbReference>
<evidence type="ECO:0000259" key="12">
    <source>
        <dbReference type="PROSITE" id="PS50027"/>
    </source>
</evidence>
<dbReference type="FunFam" id="2.10.25.10:FF:000090">
    <property type="entry name" value="laminin subunit alpha"/>
    <property type="match status" value="1"/>
</dbReference>
<dbReference type="PRINTS" id="PR00011">
    <property type="entry name" value="EGFLAMININ"/>
</dbReference>
<dbReference type="FunFam" id="2.10.25.10:FF:000166">
    <property type="entry name" value="laminin subunit gamma-1"/>
    <property type="match status" value="1"/>
</dbReference>
<dbReference type="SMART" id="SM00180">
    <property type="entry name" value="EGF_Lam"/>
    <property type="match status" value="11"/>
</dbReference>
<dbReference type="InterPro" id="IPR002049">
    <property type="entry name" value="LE_dom"/>
</dbReference>
<keyword evidence="15" id="KW-1185">Reference proteome</keyword>
<keyword evidence="2" id="KW-0964">Secreted</keyword>
<dbReference type="Pfam" id="PF00052">
    <property type="entry name" value="Laminin_B"/>
    <property type="match status" value="1"/>
</dbReference>
<proteinExistence type="predicted"/>
<feature type="disulfide bond" evidence="9">
    <location>
        <begin position="395"/>
        <end position="407"/>
    </location>
</feature>
<evidence type="ECO:0000256" key="1">
    <source>
        <dbReference type="ARBA" id="ARBA00004613"/>
    </source>
</evidence>
<keyword evidence="4" id="KW-0677">Repeat</keyword>
<evidence type="ECO:0000256" key="10">
    <source>
        <dbReference type="SAM" id="Coils"/>
    </source>
</evidence>
<dbReference type="PROSITE" id="PS50027">
    <property type="entry name" value="EGF_LAM_2"/>
    <property type="match status" value="8"/>
</dbReference>
<dbReference type="FunFam" id="2.10.25.10:FF:000067">
    <property type="entry name" value="Laminin subunit gamma 1"/>
    <property type="match status" value="1"/>
</dbReference>
<dbReference type="SUPFAM" id="SSF57196">
    <property type="entry name" value="EGF/Laminin"/>
    <property type="match status" value="9"/>
</dbReference>
<dbReference type="SMART" id="SM00181">
    <property type="entry name" value="EGF"/>
    <property type="match status" value="4"/>
</dbReference>
<dbReference type="CTD" id="39118"/>
<evidence type="ECO:0000256" key="8">
    <source>
        <dbReference type="ARBA" id="ARBA00065619"/>
    </source>
</evidence>
<dbReference type="InterPro" id="IPR000742">
    <property type="entry name" value="EGF"/>
</dbReference>
<dbReference type="Gene3D" id="2.10.25.10">
    <property type="entry name" value="Laminin"/>
    <property type="match status" value="10"/>
</dbReference>
<evidence type="ECO:0000256" key="6">
    <source>
        <dbReference type="ARBA" id="ARBA00023180"/>
    </source>
</evidence>
<feature type="domain" description="Laminin EGF-like" evidence="12">
    <location>
        <begin position="883"/>
        <end position="936"/>
    </location>
</feature>
<dbReference type="SMART" id="SM00281">
    <property type="entry name" value="LamB"/>
    <property type="match status" value="1"/>
</dbReference>
<feature type="chain" id="PRO_5010703412" evidence="11">
    <location>
        <begin position="23"/>
        <end position="1619"/>
    </location>
</feature>
<feature type="disulfide bond" evidence="9">
    <location>
        <begin position="939"/>
        <end position="956"/>
    </location>
</feature>
<evidence type="ECO:0000256" key="4">
    <source>
        <dbReference type="ARBA" id="ARBA00022737"/>
    </source>
</evidence>
<dbReference type="FunFam" id="2.10.25.10:FF:000758">
    <property type="entry name" value="Laminin subunit gamma 1"/>
    <property type="match status" value="1"/>
</dbReference>
<feature type="disulfide bond" evidence="9">
    <location>
        <begin position="937"/>
        <end position="949"/>
    </location>
</feature>
<feature type="disulfide bond" evidence="9">
    <location>
        <begin position="985"/>
        <end position="997"/>
    </location>
</feature>
<evidence type="ECO:0000259" key="14">
    <source>
        <dbReference type="PROSITE" id="PS51117"/>
    </source>
</evidence>
<feature type="coiled-coil region" evidence="10">
    <location>
        <begin position="1395"/>
        <end position="1471"/>
    </location>
</feature>
<comment type="subcellular location">
    <subcellularLocation>
        <location evidence="1">Secreted</location>
    </subcellularLocation>
</comment>
<keyword evidence="3 11" id="KW-0732">Signal</keyword>
<reference evidence="16" key="1">
    <citation type="submission" date="2025-08" db="UniProtKB">
        <authorList>
            <consortium name="RefSeq"/>
        </authorList>
    </citation>
    <scope>IDENTIFICATION</scope>
    <source>
        <tissue evidence="16">Entire body</tissue>
    </source>
</reference>
<dbReference type="PROSITE" id="PS51117">
    <property type="entry name" value="LAMININ_NTER"/>
    <property type="match status" value="1"/>
</dbReference>
<evidence type="ECO:0000256" key="9">
    <source>
        <dbReference type="PROSITE-ProRule" id="PRU00460"/>
    </source>
</evidence>
<feature type="domain" description="Laminin EGF-like" evidence="12">
    <location>
        <begin position="442"/>
        <end position="494"/>
    </location>
</feature>
<feature type="disulfide bond" evidence="9">
    <location>
        <begin position="909"/>
        <end position="918"/>
    </location>
</feature>
<dbReference type="FunFam" id="2.10.25.10:FF:000105">
    <property type="entry name" value="laminin subunit gamma-1"/>
    <property type="match status" value="2"/>
</dbReference>
<dbReference type="PROSITE" id="PS01248">
    <property type="entry name" value="EGF_LAM_1"/>
    <property type="match status" value="5"/>
</dbReference>
<dbReference type="GO" id="GO:0007411">
    <property type="term" value="P:axon guidance"/>
    <property type="evidence" value="ECO:0007669"/>
    <property type="project" value="TreeGrafter"/>
</dbReference>
<feature type="domain" description="Laminin EGF-like" evidence="12">
    <location>
        <begin position="828"/>
        <end position="882"/>
    </location>
</feature>
<dbReference type="GO" id="GO:0009887">
    <property type="term" value="P:animal organ morphogenesis"/>
    <property type="evidence" value="ECO:0007669"/>
    <property type="project" value="TreeGrafter"/>
</dbReference>
<evidence type="ECO:0000259" key="13">
    <source>
        <dbReference type="PROSITE" id="PS51115"/>
    </source>
</evidence>
<evidence type="ECO:0000256" key="11">
    <source>
        <dbReference type="SAM" id="SignalP"/>
    </source>
</evidence>
<evidence type="ECO:0000313" key="16">
    <source>
        <dbReference type="RefSeq" id="XP_018318767.1"/>
    </source>
</evidence>
<dbReference type="Pfam" id="PF00053">
    <property type="entry name" value="EGF_laminin"/>
    <property type="match status" value="11"/>
</dbReference>
<dbReference type="FunCoup" id="A0A1W4WE88">
    <property type="interactions" value="119"/>
</dbReference>
<feature type="disulfide bond" evidence="9">
    <location>
        <begin position="852"/>
        <end position="861"/>
    </location>
</feature>